<dbReference type="PROSITE" id="PS51257">
    <property type="entry name" value="PROKAR_LIPOPROTEIN"/>
    <property type="match status" value="1"/>
</dbReference>
<organism evidence="2">
    <name type="scientific">Skeletonema marinoi</name>
    <dbReference type="NCBI Taxonomy" id="267567"/>
    <lineage>
        <taxon>Eukaryota</taxon>
        <taxon>Sar</taxon>
        <taxon>Stramenopiles</taxon>
        <taxon>Ochrophyta</taxon>
        <taxon>Bacillariophyta</taxon>
        <taxon>Coscinodiscophyceae</taxon>
        <taxon>Thalassiosirophycidae</taxon>
        <taxon>Thalassiosirales</taxon>
        <taxon>Skeletonemataceae</taxon>
        <taxon>Skeletonema</taxon>
        <taxon>Skeletonema marinoi-dohrnii complex</taxon>
    </lineage>
</organism>
<evidence type="ECO:0000313" key="2">
    <source>
        <dbReference type="EMBL" id="CAD8733076.1"/>
    </source>
</evidence>
<evidence type="ECO:0008006" key="3">
    <source>
        <dbReference type="Google" id="ProtNLM"/>
    </source>
</evidence>
<dbReference type="AlphaFoldDB" id="A0A7S0TG08"/>
<proteinExistence type="predicted"/>
<accession>A0A7S0TG08</accession>
<protein>
    <recommendedName>
        <fullName evidence="3">Sulfotransferase domain-containing protein</fullName>
    </recommendedName>
</protein>
<gene>
    <name evidence="2" type="ORF">SMAR0319_LOCUS225</name>
</gene>
<dbReference type="EMBL" id="HBFJ01000302">
    <property type="protein sequence ID" value="CAD8733076.1"/>
    <property type="molecule type" value="Transcribed_RNA"/>
</dbReference>
<feature type="region of interest" description="Disordered" evidence="1">
    <location>
        <begin position="52"/>
        <end position="79"/>
    </location>
</feature>
<sequence length="438" mass="49255">MSSSRRTNPFNMALAALFAMACIFSVVMFTFSASATNRAYKYQQQVELGIRIPNPMPRTQPSLPNVELEESTTSSVSSPRHQIGDVVSRILQGSADKDFGTKDAGYLKLHDSPKKMLQFSPGTLSLNHSEALSHCWTETEVYFNHLKQGNRGDGSNVPVSYSDQYKLAYVMLPKSGSSTARHMLKEEFNAIETKKSLLHSSFEQGGEMEGVTVISFVRDPLSRFFSQYDEAYVRTAPWQSKSTSHPFPYLHEGLHSYQDYEDVFCPPDTRRSRKDCVFRQSKENGTLASRLERFVFDYNGLDPFDVHLTLQVPMLSFHTGLPLHITQIYNTTDSQGGWNAIAKQFLGKTLEDKGGKKGGVIAGRSYPRRFNSKLVSVEAQRRICELSLLDYCCLNIPLPDVCKGAHYTGDDGEKRDLFCTLNSNRYIQPGILPNNTLT</sequence>
<name>A0A7S0TG08_9STRA</name>
<reference evidence="2" key="1">
    <citation type="submission" date="2021-01" db="EMBL/GenBank/DDBJ databases">
        <authorList>
            <person name="Corre E."/>
            <person name="Pelletier E."/>
            <person name="Niang G."/>
            <person name="Scheremetjew M."/>
            <person name="Finn R."/>
            <person name="Kale V."/>
            <person name="Holt S."/>
            <person name="Cochrane G."/>
            <person name="Meng A."/>
            <person name="Brown T."/>
            <person name="Cohen L."/>
        </authorList>
    </citation>
    <scope>NUCLEOTIDE SEQUENCE</scope>
    <source>
        <strain evidence="2">SM1012Hels-07</strain>
    </source>
</reference>
<evidence type="ECO:0000256" key="1">
    <source>
        <dbReference type="SAM" id="MobiDB-lite"/>
    </source>
</evidence>